<dbReference type="GO" id="GO:0017001">
    <property type="term" value="P:antibiotic catabolic process"/>
    <property type="evidence" value="ECO:0007669"/>
    <property type="project" value="InterPro"/>
</dbReference>
<dbReference type="EC" id="3.5.2.6" evidence="4"/>
<dbReference type="AlphaFoldDB" id="A0A9E8ML13"/>
<evidence type="ECO:0000313" key="6">
    <source>
        <dbReference type="Proteomes" id="UP001164706"/>
    </source>
</evidence>
<dbReference type="GO" id="GO:0008800">
    <property type="term" value="F:beta-lactamase activity"/>
    <property type="evidence" value="ECO:0007669"/>
    <property type="project" value="UniProtKB-UniRule"/>
</dbReference>
<dbReference type="InterPro" id="IPR012338">
    <property type="entry name" value="Beta-lactam/transpept-like"/>
</dbReference>
<dbReference type="GO" id="GO:0046677">
    <property type="term" value="P:response to antibiotic"/>
    <property type="evidence" value="ECO:0007669"/>
    <property type="project" value="UniProtKB-UniRule"/>
</dbReference>
<sequence>MRTSLASKAAATLRRTHSVVAVATVTPKGPATASIGAADDADFEIGSVSKALTGMLYREAVELGRVTPSTTLGR</sequence>
<proteinExistence type="inferred from homology"/>
<protein>
    <recommendedName>
        <fullName evidence="4">Beta-lactamase</fullName>
        <ecNumber evidence="4">3.5.2.6</ecNumber>
    </recommendedName>
</protein>
<dbReference type="GO" id="GO:0030288">
    <property type="term" value="C:outer membrane-bounded periplasmic space"/>
    <property type="evidence" value="ECO:0007669"/>
    <property type="project" value="InterPro"/>
</dbReference>
<dbReference type="PROSITE" id="PS00336">
    <property type="entry name" value="BETA_LACTAMASE_C"/>
    <property type="match status" value="1"/>
</dbReference>
<dbReference type="EMBL" id="CP113089">
    <property type="protein sequence ID" value="WAB81434.1"/>
    <property type="molecule type" value="Genomic_DNA"/>
</dbReference>
<reference evidence="5" key="1">
    <citation type="submission" date="2022-11" db="EMBL/GenBank/DDBJ databases">
        <title>Description of Microcella daejonensis nov. sp, isolated from riverside soil.</title>
        <authorList>
            <person name="Molina K.M."/>
            <person name="Kim S.B."/>
        </authorList>
    </citation>
    <scope>NUCLEOTIDE SEQUENCE</scope>
    <source>
        <strain evidence="5">MMS21-STM12</strain>
    </source>
</reference>
<evidence type="ECO:0000256" key="4">
    <source>
        <dbReference type="RuleBase" id="RU361140"/>
    </source>
</evidence>
<gene>
    <name evidence="5" type="ORF">OVN18_13010</name>
</gene>
<dbReference type="Proteomes" id="UP001164706">
    <property type="component" value="Chromosome"/>
</dbReference>
<evidence type="ECO:0000256" key="3">
    <source>
        <dbReference type="ARBA" id="ARBA00023251"/>
    </source>
</evidence>
<accession>A0A9E8ML13</accession>
<comment type="similarity">
    <text evidence="1 4">Belongs to the class-C beta-lactamase family.</text>
</comment>
<name>A0A9E8ML13_9MICO</name>
<keyword evidence="3 4" id="KW-0046">Antibiotic resistance</keyword>
<dbReference type="SUPFAM" id="SSF56601">
    <property type="entry name" value="beta-lactamase/transpeptidase-like"/>
    <property type="match status" value="1"/>
</dbReference>
<evidence type="ECO:0000256" key="1">
    <source>
        <dbReference type="ARBA" id="ARBA00007840"/>
    </source>
</evidence>
<organism evidence="5 6">
    <name type="scientific">Microcella daejeonensis</name>
    <dbReference type="NCBI Taxonomy" id="2994971"/>
    <lineage>
        <taxon>Bacteria</taxon>
        <taxon>Bacillati</taxon>
        <taxon>Actinomycetota</taxon>
        <taxon>Actinomycetes</taxon>
        <taxon>Micrococcales</taxon>
        <taxon>Microbacteriaceae</taxon>
        <taxon>Microcella</taxon>
    </lineage>
</organism>
<evidence type="ECO:0000313" key="5">
    <source>
        <dbReference type="EMBL" id="WAB81434.1"/>
    </source>
</evidence>
<dbReference type="KEGG" id="mdb:OVN18_13010"/>
<keyword evidence="2 4" id="KW-0378">Hydrolase</keyword>
<dbReference type="InterPro" id="IPR001586">
    <property type="entry name" value="Beta-lactam_class-C_AS"/>
</dbReference>
<comment type="catalytic activity">
    <reaction evidence="4">
        <text>a beta-lactam + H2O = a substituted beta-amino acid</text>
        <dbReference type="Rhea" id="RHEA:20401"/>
        <dbReference type="ChEBI" id="CHEBI:15377"/>
        <dbReference type="ChEBI" id="CHEBI:35627"/>
        <dbReference type="ChEBI" id="CHEBI:140347"/>
        <dbReference type="EC" id="3.5.2.6"/>
    </reaction>
</comment>
<dbReference type="RefSeq" id="WP_267781191.1">
    <property type="nucleotide sequence ID" value="NZ_CP113089.1"/>
</dbReference>
<keyword evidence="6" id="KW-1185">Reference proteome</keyword>
<evidence type="ECO:0000256" key="2">
    <source>
        <dbReference type="ARBA" id="ARBA00022801"/>
    </source>
</evidence>